<name>B5LWL4_9PHYC</name>
<organism evidence="1 2">
    <name type="scientific">Feldmannia species virus</name>
    <dbReference type="NCBI Taxonomy" id="39420"/>
    <lineage>
        <taxon>Viruses</taxon>
        <taxon>Varidnaviria</taxon>
        <taxon>Bamfordvirae</taxon>
        <taxon>Nucleocytoviricota</taxon>
        <taxon>Megaviricetes</taxon>
        <taxon>Algavirales</taxon>
        <taxon>Phycodnaviridae</taxon>
        <taxon>Phaeovirus</taxon>
        <taxon>Phaeovirus feldmanniae</taxon>
    </lineage>
</organism>
<accession>B5LWL4</accession>
<dbReference type="RefSeq" id="YP_002154747.1">
    <property type="nucleotide sequence ID" value="NC_011183.1"/>
</dbReference>
<proteinExistence type="predicted"/>
<dbReference type="Proteomes" id="UP000204092">
    <property type="component" value="Segment"/>
</dbReference>
<dbReference type="KEGG" id="vg:6804922"/>
<evidence type="ECO:0000313" key="1">
    <source>
        <dbReference type="EMBL" id="ACH46877.1"/>
    </source>
</evidence>
<protein>
    <submittedName>
        <fullName evidence="1">Uncharacterized protein</fullName>
    </submittedName>
</protein>
<sequence>MDQFRELYRDITSKNAIVDISAMDTESVDSMKSFLYRHAKTGDRLNVNVRVRDRTLAAQVSFVENQSCLGKLDSSLFLPFEAEKPSSVRVGKSTIAYENQSVLVDGRVVPFGTEFVLDGRRVVLAEGSVVLLVEDLDTREFPHTGVIDEVLSNDTSAVAFGTIVVSSTNQISSEDGEVVAYAFVRSAEDDQRVCVTKRTACLLADGMGEVSCNVRGEDGDLKIVAVYSTADLCLSSTNVGVEGLSFDSDNAAIMFGSSGEFRIRYSTDDDAVQIQFKDPVSGSYITKREFGR</sequence>
<dbReference type="EMBL" id="EU916176">
    <property type="protein sequence ID" value="ACH46877.1"/>
    <property type="molecule type" value="Genomic_DNA"/>
</dbReference>
<evidence type="ECO:0000313" key="2">
    <source>
        <dbReference type="Proteomes" id="UP000204092"/>
    </source>
</evidence>
<reference evidence="1 2" key="1">
    <citation type="journal article" date="2009" name="Virology">
        <title>Genomic analysis of the smallest giant virus--Feldmannia sp. virus 158.</title>
        <authorList>
            <person name="Schroeder D.C."/>
            <person name="Park Y."/>
            <person name="Yoon H.M."/>
            <person name="Lee Y.S."/>
            <person name="Kang S.W."/>
            <person name="Meints R.H."/>
            <person name="Ivey R.G."/>
            <person name="Choi T.J."/>
        </authorList>
    </citation>
    <scope>NUCLEOTIDE SEQUENCE [LARGE SCALE GENOMIC DNA]</scope>
    <source>
        <strain evidence="1">FsV-158</strain>
    </source>
</reference>
<dbReference type="GeneID" id="6804922"/>
<keyword evidence="2" id="KW-1185">Reference proteome</keyword>